<dbReference type="InterPro" id="IPR002881">
    <property type="entry name" value="DUF58"/>
</dbReference>
<dbReference type="PANTHER" id="PTHR33608:SF6">
    <property type="entry name" value="BLL2464 PROTEIN"/>
    <property type="match status" value="1"/>
</dbReference>
<dbReference type="RefSeq" id="WP_090110355.1">
    <property type="nucleotide sequence ID" value="NZ_FNAT01000002.1"/>
</dbReference>
<evidence type="ECO:0000259" key="1">
    <source>
        <dbReference type="Pfam" id="PF01882"/>
    </source>
</evidence>
<proteinExistence type="predicted"/>
<sequence length="296" mass="32285">MNPEAAPHTGPVGLRARAEDLAAPLPPLLAEAEHLAQTVLMGEHGRRRAGSGSNFWQYRAAQPHDTARAIDWRRSGRADSAFVQEKEWQIAQSVALWVDAGASMGFSSSRKLPPKSDRARTLALALAVLLSRGGERVGLADSRLPPRRGRGQLLRMADLLSETAPDDHAAPEPRGLAPRSRAVFVSDFLGPVEPVEAVLTAAADRGVRGALLQVLDPAEEAFPYDGRTIFESMSGTVRHETLKAGDLRGRYLERLAERRDRLAELARTTGWQFTTHHTGDSAASALLWLYGALERR</sequence>
<gene>
    <name evidence="2" type="ORF">SAMN04488567_1314</name>
</gene>
<protein>
    <recommendedName>
        <fullName evidence="1">DUF58 domain-containing protein</fullName>
    </recommendedName>
</protein>
<dbReference type="Pfam" id="PF01882">
    <property type="entry name" value="DUF58"/>
    <property type="match status" value="1"/>
</dbReference>
<dbReference type="Proteomes" id="UP000198922">
    <property type="component" value="Unassembled WGS sequence"/>
</dbReference>
<dbReference type="EMBL" id="FNAT01000002">
    <property type="protein sequence ID" value="SDE33036.1"/>
    <property type="molecule type" value="Genomic_DNA"/>
</dbReference>
<dbReference type="PANTHER" id="PTHR33608">
    <property type="entry name" value="BLL2464 PROTEIN"/>
    <property type="match status" value="1"/>
</dbReference>
<dbReference type="AlphaFoldDB" id="A0A1G7C305"/>
<evidence type="ECO:0000313" key="3">
    <source>
        <dbReference type="Proteomes" id="UP000198922"/>
    </source>
</evidence>
<reference evidence="3" key="1">
    <citation type="submission" date="2016-10" db="EMBL/GenBank/DDBJ databases">
        <authorList>
            <person name="Varghese N."/>
            <person name="Submissions S."/>
        </authorList>
    </citation>
    <scope>NUCLEOTIDE SEQUENCE [LARGE SCALE GENOMIC DNA]</scope>
    <source>
        <strain evidence="3">DSM 21424</strain>
    </source>
</reference>
<dbReference type="STRING" id="521013.SAMN04488567_1314"/>
<keyword evidence="3" id="KW-1185">Reference proteome</keyword>
<organism evidence="2 3">
    <name type="scientific">Limimaricola pyoseonensis</name>
    <dbReference type="NCBI Taxonomy" id="521013"/>
    <lineage>
        <taxon>Bacteria</taxon>
        <taxon>Pseudomonadati</taxon>
        <taxon>Pseudomonadota</taxon>
        <taxon>Alphaproteobacteria</taxon>
        <taxon>Rhodobacterales</taxon>
        <taxon>Paracoccaceae</taxon>
        <taxon>Limimaricola</taxon>
    </lineage>
</organism>
<dbReference type="OrthoDB" id="9794556at2"/>
<feature type="domain" description="DUF58" evidence="1">
    <location>
        <begin position="57"/>
        <end position="259"/>
    </location>
</feature>
<name>A0A1G7C305_9RHOB</name>
<accession>A0A1G7C305</accession>
<evidence type="ECO:0000313" key="2">
    <source>
        <dbReference type="EMBL" id="SDE33036.1"/>
    </source>
</evidence>